<feature type="compositionally biased region" description="Polar residues" evidence="1">
    <location>
        <begin position="9"/>
        <end position="22"/>
    </location>
</feature>
<reference evidence="2 3" key="1">
    <citation type="journal article" date="2010" name="Science">
        <title>Genome expansion and gene loss in powdery mildew fungi reveal tradeoffs in extreme parasitism.</title>
        <authorList>
            <person name="Spanu P.D."/>
            <person name="Abbott J.C."/>
            <person name="Amselem J."/>
            <person name="Burgis T.A."/>
            <person name="Soanes D.M."/>
            <person name="Stueber K."/>
            <person name="Ver Loren van Themaat E."/>
            <person name="Brown J.K.M."/>
            <person name="Butcher S.A."/>
            <person name="Gurr S.J."/>
            <person name="Lebrun M.-H."/>
            <person name="Ridout C.J."/>
            <person name="Schulze-Lefert P."/>
            <person name="Talbot N.J."/>
            <person name="Ahmadinejad N."/>
            <person name="Ametz C."/>
            <person name="Barton G.R."/>
            <person name="Benjdia M."/>
            <person name="Bidzinski P."/>
            <person name="Bindschedler L.V."/>
            <person name="Both M."/>
            <person name="Brewer M.T."/>
            <person name="Cadle-Davidson L."/>
            <person name="Cadle-Davidson M.M."/>
            <person name="Collemare J."/>
            <person name="Cramer R."/>
            <person name="Frenkel O."/>
            <person name="Godfrey D."/>
            <person name="Harriman J."/>
            <person name="Hoede C."/>
            <person name="King B.C."/>
            <person name="Klages S."/>
            <person name="Kleemann J."/>
            <person name="Knoll D."/>
            <person name="Koti P.S."/>
            <person name="Kreplak J."/>
            <person name="Lopez-Ruiz F.J."/>
            <person name="Lu X."/>
            <person name="Maekawa T."/>
            <person name="Mahanil S."/>
            <person name="Micali C."/>
            <person name="Milgroom M.G."/>
            <person name="Montana G."/>
            <person name="Noir S."/>
            <person name="O'Connell R.J."/>
            <person name="Oberhaensli S."/>
            <person name="Parlange F."/>
            <person name="Pedersen C."/>
            <person name="Quesneville H."/>
            <person name="Reinhardt R."/>
            <person name="Rott M."/>
            <person name="Sacristan S."/>
            <person name="Schmidt S.M."/>
            <person name="Schoen M."/>
            <person name="Skamnioti P."/>
            <person name="Sommer H."/>
            <person name="Stephens A."/>
            <person name="Takahara H."/>
            <person name="Thordal-Christensen H."/>
            <person name="Vigouroux M."/>
            <person name="Wessling R."/>
            <person name="Wicker T."/>
            <person name="Panstruga R."/>
        </authorList>
    </citation>
    <scope>NUCLEOTIDE SEQUENCE [LARGE SCALE GENOMIC DNA]</scope>
    <source>
        <strain evidence="2">DH14</strain>
    </source>
</reference>
<dbReference type="EMBL" id="CAUH01003832">
    <property type="protein sequence ID" value="CCU77618.1"/>
    <property type="molecule type" value="Genomic_DNA"/>
</dbReference>
<dbReference type="HOGENOM" id="CLU_804524_0_0_1"/>
<feature type="compositionally biased region" description="Basic and acidic residues" evidence="1">
    <location>
        <begin position="205"/>
        <end position="226"/>
    </location>
</feature>
<evidence type="ECO:0000256" key="1">
    <source>
        <dbReference type="SAM" id="MobiDB-lite"/>
    </source>
</evidence>
<protein>
    <submittedName>
        <fullName evidence="2">Uncharacterized protein</fullName>
    </submittedName>
</protein>
<comment type="caution">
    <text evidence="2">The sequence shown here is derived from an EMBL/GenBank/DDBJ whole genome shotgun (WGS) entry which is preliminary data.</text>
</comment>
<organism evidence="2 3">
    <name type="scientific">Blumeria graminis f. sp. hordei (strain DH14)</name>
    <name type="common">Barley powdery mildew</name>
    <name type="synonym">Oidium monilioides f. sp. hordei</name>
    <dbReference type="NCBI Taxonomy" id="546991"/>
    <lineage>
        <taxon>Eukaryota</taxon>
        <taxon>Fungi</taxon>
        <taxon>Dikarya</taxon>
        <taxon>Ascomycota</taxon>
        <taxon>Pezizomycotina</taxon>
        <taxon>Leotiomycetes</taxon>
        <taxon>Erysiphales</taxon>
        <taxon>Erysiphaceae</taxon>
        <taxon>Blumeria</taxon>
        <taxon>Blumeria hordei</taxon>
    </lineage>
</organism>
<evidence type="ECO:0000313" key="3">
    <source>
        <dbReference type="Proteomes" id="UP000015441"/>
    </source>
</evidence>
<feature type="region of interest" description="Disordered" evidence="1">
    <location>
        <begin position="203"/>
        <end position="254"/>
    </location>
</feature>
<dbReference type="OrthoDB" id="4151048at2759"/>
<dbReference type="InParanoid" id="N1JAG8"/>
<gene>
    <name evidence="2" type="ORF">BGHDH14_bgh05408</name>
</gene>
<dbReference type="eggNOG" id="ENOG502S8N8">
    <property type="taxonomic scope" value="Eukaryota"/>
</dbReference>
<keyword evidence="3" id="KW-1185">Reference proteome</keyword>
<dbReference type="Proteomes" id="UP000015441">
    <property type="component" value="Unassembled WGS sequence"/>
</dbReference>
<dbReference type="AlphaFoldDB" id="N1JAG8"/>
<sequence length="411" mass="46358">MAPKPSQPPNLSSASGSPNLPSKRNRSSRSDDEEINSTPRKQHRRVSKACERCRLKKTKVCSSNVLKALALMRLKTSVMEKCHVNGVQMTELPVVKELERKVDLKLLPRGRFSFHYYLPLITCKSCVELLEYQQTKLIAGHLKMYQMMVETGTWSFGEVRRNGRGVPVVHDILEKLGVMQCSKDLPNGFPESPDENRALRGQLEATRDQKNHREEHEYRKRSHLEDVPPSLVHTDRESSVDSSRSSLSGTTKNSVEIEHKYTPSGLTVNTLPSFEQQNEPLPPNKCTSFKYSADPADSKNLSAMTLPSSANITLASDICGNSPMIDRLKNMPSYHQWNRIGLNSSVETEPTQFMTQVTAPYSDVHVYNAMNNHNTSFNALPILGSEFLQPININMEMVPTVMKYSFDPYMG</sequence>
<evidence type="ECO:0000313" key="2">
    <source>
        <dbReference type="EMBL" id="CCU77618.1"/>
    </source>
</evidence>
<proteinExistence type="predicted"/>
<accession>N1JAG8</accession>
<dbReference type="STRING" id="546991.N1JAG8"/>
<name>N1JAG8_BLUG1</name>
<feature type="region of interest" description="Disordered" evidence="1">
    <location>
        <begin position="1"/>
        <end position="46"/>
    </location>
</feature>